<evidence type="ECO:0000313" key="8">
    <source>
        <dbReference type="EMBL" id="KAG8196921.1"/>
    </source>
</evidence>
<name>A0AAV6VMJ8_9ARAC</name>
<evidence type="ECO:0000256" key="7">
    <source>
        <dbReference type="SAM" id="Phobius"/>
    </source>
</evidence>
<feature type="compositionally biased region" description="Polar residues" evidence="6">
    <location>
        <begin position="445"/>
        <end position="454"/>
    </location>
</feature>
<feature type="transmembrane region" description="Helical" evidence="7">
    <location>
        <begin position="269"/>
        <end position="287"/>
    </location>
</feature>
<reference evidence="8 9" key="1">
    <citation type="journal article" date="2022" name="Nat. Ecol. Evol.">
        <title>A masculinizing supergene underlies an exaggerated male reproductive morph in a spider.</title>
        <authorList>
            <person name="Hendrickx F."/>
            <person name="De Corte Z."/>
            <person name="Sonet G."/>
            <person name="Van Belleghem S.M."/>
            <person name="Kostlbacher S."/>
            <person name="Vangestel C."/>
        </authorList>
    </citation>
    <scope>NUCLEOTIDE SEQUENCE [LARGE SCALE GENOMIC DNA]</scope>
    <source>
        <strain evidence="8">W744_W776</strain>
    </source>
</reference>
<comment type="caution">
    <text evidence="8">The sequence shown here is derived from an EMBL/GenBank/DDBJ whole genome shotgun (WGS) entry which is preliminary data.</text>
</comment>
<dbReference type="PANTHER" id="PTHR10736">
    <property type="entry name" value="BESTROPHIN"/>
    <property type="match status" value="1"/>
</dbReference>
<dbReference type="GO" id="GO:0005254">
    <property type="term" value="F:chloride channel activity"/>
    <property type="evidence" value="ECO:0007669"/>
    <property type="project" value="InterPro"/>
</dbReference>
<gene>
    <name evidence="8" type="ORF">JTE90_027624</name>
</gene>
<evidence type="ECO:0008006" key="10">
    <source>
        <dbReference type="Google" id="ProtNLM"/>
    </source>
</evidence>
<comment type="subcellular location">
    <subcellularLocation>
        <location evidence="1">Membrane</location>
    </subcellularLocation>
</comment>
<protein>
    <recommendedName>
        <fullName evidence="10">Bestrophin homolog</fullName>
    </recommendedName>
</protein>
<dbReference type="EMBL" id="JAFNEN010000063">
    <property type="protein sequence ID" value="KAG8196921.1"/>
    <property type="molecule type" value="Genomic_DNA"/>
</dbReference>
<keyword evidence="4 7" id="KW-0472">Membrane</keyword>
<dbReference type="InterPro" id="IPR021134">
    <property type="entry name" value="Bestrophin-like"/>
</dbReference>
<dbReference type="InterPro" id="IPR000615">
    <property type="entry name" value="Bestrophin"/>
</dbReference>
<dbReference type="PANTHER" id="PTHR10736:SF0">
    <property type="entry name" value="BESTROPHIN HOMOLOG"/>
    <property type="match status" value="1"/>
</dbReference>
<feature type="transmembrane region" description="Helical" evidence="7">
    <location>
        <begin position="234"/>
        <end position="257"/>
    </location>
</feature>
<dbReference type="AlphaFoldDB" id="A0AAV6VMJ8"/>
<dbReference type="Proteomes" id="UP000827092">
    <property type="component" value="Unassembled WGS sequence"/>
</dbReference>
<feature type="compositionally biased region" description="Polar residues" evidence="6">
    <location>
        <begin position="520"/>
        <end position="529"/>
    </location>
</feature>
<evidence type="ECO:0000256" key="5">
    <source>
        <dbReference type="ARBA" id="ARBA00034769"/>
    </source>
</evidence>
<evidence type="ECO:0000313" key="9">
    <source>
        <dbReference type="Proteomes" id="UP000827092"/>
    </source>
</evidence>
<comment type="similarity">
    <text evidence="5">Belongs to the anion channel-forming bestrophin (TC 1.A.46) family. Calcium-sensitive chloride channel subfamily.</text>
</comment>
<accession>A0AAV6VMJ8</accession>
<organism evidence="8 9">
    <name type="scientific">Oedothorax gibbosus</name>
    <dbReference type="NCBI Taxonomy" id="931172"/>
    <lineage>
        <taxon>Eukaryota</taxon>
        <taxon>Metazoa</taxon>
        <taxon>Ecdysozoa</taxon>
        <taxon>Arthropoda</taxon>
        <taxon>Chelicerata</taxon>
        <taxon>Arachnida</taxon>
        <taxon>Araneae</taxon>
        <taxon>Araneomorphae</taxon>
        <taxon>Entelegynae</taxon>
        <taxon>Araneoidea</taxon>
        <taxon>Linyphiidae</taxon>
        <taxon>Erigoninae</taxon>
        <taxon>Oedothorax</taxon>
    </lineage>
</organism>
<evidence type="ECO:0000256" key="6">
    <source>
        <dbReference type="SAM" id="MobiDB-lite"/>
    </source>
</evidence>
<keyword evidence="9" id="KW-1185">Reference proteome</keyword>
<evidence type="ECO:0000256" key="4">
    <source>
        <dbReference type="ARBA" id="ARBA00023136"/>
    </source>
</evidence>
<keyword evidence="2 7" id="KW-0812">Transmembrane</keyword>
<evidence type="ECO:0000256" key="2">
    <source>
        <dbReference type="ARBA" id="ARBA00022692"/>
    </source>
</evidence>
<feature type="region of interest" description="Disordered" evidence="6">
    <location>
        <begin position="417"/>
        <end position="454"/>
    </location>
</feature>
<keyword evidence="3 7" id="KW-1133">Transmembrane helix</keyword>
<evidence type="ECO:0000256" key="1">
    <source>
        <dbReference type="ARBA" id="ARBA00004370"/>
    </source>
</evidence>
<feature type="compositionally biased region" description="Polar residues" evidence="6">
    <location>
        <begin position="424"/>
        <end position="436"/>
    </location>
</feature>
<dbReference type="Pfam" id="PF01062">
    <property type="entry name" value="Bestrophin"/>
    <property type="match status" value="1"/>
</dbReference>
<sequence>MTISYSLDVAKARFCGFSRLLARWKGGIYKILWREFLIFCFLYAILSITYRCYLSEEQKGNFEKVVIFVETYTDAIPLSFVLGFYVSLVIGRWWGQYETIPWPDRLAFMIASYVHGSDERSRMIRRTLGRYVILAQVLTFQAVSTSVKRRFPTTQHLVEAGIMTKEEKTVYDKISFMHGKWWLPCHWFTALATRAKKEGRIKDTILLNGLFQEILNYRTSCAIMFGYDWISVPLVYTQVVTIATYMYSLALLVGRQYLDPAKGYRTHDIDLYIPFFTLLQFFFYMGWLKVAEQILNPYGEDDDDFELNWCLDRTVHIVYLLVDNLQLKHPRVGKDLFWDQTDIILPQTKKSASFNVQPQLGSANSMGIEEAEYLPLDAFHEQDREENIYRGGSFKARGDELRPSLIRRLLSSRSRLASRSPLSKENSSNSGSQGFTNPVFEMNDEMNNPSFRYTTPINATSSLNNAIKPGPPNLKGLNVSFRPNSLSLNRRKTYHLRDAEKAFYSSPNSPVDKTPDPNPVSRTISAPQFKNNEGMTLNQVAEDDDCLECDNLDQKIDSLMPPIPEEASRNPSLASIETGPFKNPLKRLEDVQNLVQEANKVLLELKKSVSSADGVEYEAKGYESCCSKDDPASYSDEDEVEIENVDNRNFNETSITIDIDQEKDKLVEATALHPGMDSQNNIGFQGKEYSVSCTFEDKSSYAHYGTSHFNNAKFSDTPGDNKDTFTPNLQILKVEDSASSENLYLATSDEQALISKNDRKKPH</sequence>
<proteinExistence type="inferred from homology"/>
<feature type="region of interest" description="Disordered" evidence="6">
    <location>
        <begin position="503"/>
        <end position="529"/>
    </location>
</feature>
<feature type="transmembrane region" description="Helical" evidence="7">
    <location>
        <begin position="75"/>
        <end position="94"/>
    </location>
</feature>
<evidence type="ECO:0000256" key="3">
    <source>
        <dbReference type="ARBA" id="ARBA00022989"/>
    </source>
</evidence>
<feature type="transmembrane region" description="Helical" evidence="7">
    <location>
        <begin position="31"/>
        <end position="54"/>
    </location>
</feature>
<dbReference type="GO" id="GO:0016020">
    <property type="term" value="C:membrane"/>
    <property type="evidence" value="ECO:0007669"/>
    <property type="project" value="UniProtKB-SubCell"/>
</dbReference>